<dbReference type="RefSeq" id="XP_018995684.1">
    <property type="nucleotide sequence ID" value="XM_019137015.1"/>
</dbReference>
<protein>
    <submittedName>
        <fullName evidence="1">Uncharacterized protein</fullName>
    </submittedName>
</protein>
<reference evidence="1 2" key="1">
    <citation type="submission" date="2016-06" db="EMBL/GenBank/DDBJ databases">
        <title>Evolution of pathogenesis and genome organization in the Tremellales.</title>
        <authorList>
            <person name="Cuomo C."/>
            <person name="Litvintseva A."/>
            <person name="Heitman J."/>
            <person name="Chen Y."/>
            <person name="Sun S."/>
            <person name="Springer D."/>
            <person name="Dromer F."/>
            <person name="Young S."/>
            <person name="Zeng Q."/>
            <person name="Chapman S."/>
            <person name="Gujja S."/>
            <person name="Saif S."/>
            <person name="Birren B."/>
        </authorList>
    </citation>
    <scope>NUCLEOTIDE SEQUENCE [LARGE SCALE GENOMIC DNA]</scope>
    <source>
        <strain evidence="1 2">CBS 6039</strain>
    </source>
</reference>
<name>A0A1E3HXR4_9TREE</name>
<dbReference type="OrthoDB" id="3046455at2759"/>
<proteinExistence type="predicted"/>
<accession>A0A1E3HXR4</accession>
<dbReference type="EMBL" id="AWGJ01000004">
    <property type="protein sequence ID" value="ODN81118.1"/>
    <property type="molecule type" value="Genomic_DNA"/>
</dbReference>
<evidence type="ECO:0000313" key="1">
    <source>
        <dbReference type="EMBL" id="ODN81118.1"/>
    </source>
</evidence>
<gene>
    <name evidence="1" type="ORF">L202_03211</name>
</gene>
<sequence>MESWSTGCLQYRQHILLPGLRRHVGRHIMAAMLRQKENLVKRGTPVDPQGYPCGFCGQSSVCNIDLVYNKNSKYGQPSSQCKLFR</sequence>
<evidence type="ECO:0000313" key="2">
    <source>
        <dbReference type="Proteomes" id="UP000094065"/>
    </source>
</evidence>
<keyword evidence="2" id="KW-1185">Reference proteome</keyword>
<organism evidence="1 2">
    <name type="scientific">Cryptococcus amylolentus CBS 6039</name>
    <dbReference type="NCBI Taxonomy" id="1295533"/>
    <lineage>
        <taxon>Eukaryota</taxon>
        <taxon>Fungi</taxon>
        <taxon>Dikarya</taxon>
        <taxon>Basidiomycota</taxon>
        <taxon>Agaricomycotina</taxon>
        <taxon>Tremellomycetes</taxon>
        <taxon>Tremellales</taxon>
        <taxon>Cryptococcaceae</taxon>
        <taxon>Cryptococcus</taxon>
    </lineage>
</organism>
<dbReference type="AlphaFoldDB" id="A0A1E3HXR4"/>
<comment type="caution">
    <text evidence="1">The sequence shown here is derived from an EMBL/GenBank/DDBJ whole genome shotgun (WGS) entry which is preliminary data.</text>
</comment>
<dbReference type="Proteomes" id="UP000094065">
    <property type="component" value="Unassembled WGS sequence"/>
</dbReference>
<dbReference type="GeneID" id="30154520"/>